<proteinExistence type="predicted"/>
<dbReference type="PANTHER" id="PTHR43358">
    <property type="entry name" value="ALPHA/BETA-HYDROLASE"/>
    <property type="match status" value="1"/>
</dbReference>
<feature type="domain" description="Serine aminopeptidase S33" evidence="1">
    <location>
        <begin position="96"/>
        <end position="202"/>
    </location>
</feature>
<dbReference type="OrthoDB" id="9776685at2"/>
<evidence type="ECO:0000259" key="1">
    <source>
        <dbReference type="Pfam" id="PF12146"/>
    </source>
</evidence>
<dbReference type="InterPro" id="IPR022742">
    <property type="entry name" value="Hydrolase_4"/>
</dbReference>
<dbReference type="SUPFAM" id="SSF53474">
    <property type="entry name" value="alpha/beta-Hydrolases"/>
    <property type="match status" value="1"/>
</dbReference>
<dbReference type="EMBL" id="SRYR01000005">
    <property type="protein sequence ID" value="TGY41887.1"/>
    <property type="molecule type" value="Genomic_DNA"/>
</dbReference>
<reference evidence="2 3" key="1">
    <citation type="submission" date="2019-04" db="EMBL/GenBank/DDBJ databases">
        <title>Microbes associate with the intestines of laboratory mice.</title>
        <authorList>
            <person name="Navarre W."/>
            <person name="Wong E."/>
            <person name="Huang K."/>
            <person name="Tropini C."/>
            <person name="Ng K."/>
            <person name="Yu B."/>
        </authorList>
    </citation>
    <scope>NUCLEOTIDE SEQUENCE [LARGE SCALE GENOMIC DNA]</scope>
    <source>
        <strain evidence="2 3">NM50_B9-20</strain>
    </source>
</reference>
<evidence type="ECO:0000313" key="2">
    <source>
        <dbReference type="EMBL" id="TGY41887.1"/>
    </source>
</evidence>
<accession>A0A4S2DIA5</accession>
<dbReference type="Pfam" id="PF12146">
    <property type="entry name" value="Hydrolase_4"/>
    <property type="match status" value="1"/>
</dbReference>
<sequence>MNKKKVALISTGALGVLSVGALSLIGNYFYNLAINPKTSKEAIFGSKKESKETSGETVNEALSWLLCSSNYSDIYVNSSDGLKLHGYKILNNTTTNKWVITVHGYTSKGLEMNNYAKEFYNMGYNVLIPDLRGHGESEGNYIGMGWDDRLDILEWINYILNIDETSTIILHGVSMGAATVCMTSGEELPDNLRAIIADCGYTTVWDQFSHQLKSLYSLPNFPVMNASSVITRFKAGYTLKEASALAQVAKSKTPILYIHGDKDDFVPYKMMDELYNATASEKEKLTVENAAHAKSATTDSELYWSTIKKFLAKHV</sequence>
<gene>
    <name evidence="2" type="ORF">E5347_11260</name>
</gene>
<keyword evidence="3" id="KW-1185">Reference proteome</keyword>
<protein>
    <submittedName>
        <fullName evidence="2">Alpha/beta hydrolase</fullName>
    </submittedName>
</protein>
<name>A0A4S2DIA5_9CLOT</name>
<keyword evidence="2" id="KW-0378">Hydrolase</keyword>
<dbReference type="AlphaFoldDB" id="A0A4S2DIA5"/>
<dbReference type="Gene3D" id="3.40.50.1820">
    <property type="entry name" value="alpha/beta hydrolase"/>
    <property type="match status" value="1"/>
</dbReference>
<organism evidence="2 3">
    <name type="scientific">Clostridium sartagoforme</name>
    <dbReference type="NCBI Taxonomy" id="84031"/>
    <lineage>
        <taxon>Bacteria</taxon>
        <taxon>Bacillati</taxon>
        <taxon>Bacillota</taxon>
        <taxon>Clostridia</taxon>
        <taxon>Eubacteriales</taxon>
        <taxon>Clostridiaceae</taxon>
        <taxon>Clostridium</taxon>
    </lineage>
</organism>
<dbReference type="InterPro" id="IPR029058">
    <property type="entry name" value="AB_hydrolase_fold"/>
</dbReference>
<dbReference type="PANTHER" id="PTHR43358:SF4">
    <property type="entry name" value="ALPHA_BETA HYDROLASE FOLD-1 DOMAIN-CONTAINING PROTEIN"/>
    <property type="match status" value="1"/>
</dbReference>
<dbReference type="Proteomes" id="UP000306888">
    <property type="component" value="Unassembled WGS sequence"/>
</dbReference>
<dbReference type="InterPro" id="IPR052920">
    <property type="entry name" value="DNA-binding_regulatory"/>
</dbReference>
<dbReference type="RefSeq" id="WP_136007330.1">
    <property type="nucleotide sequence ID" value="NZ_SRYR01000005.1"/>
</dbReference>
<evidence type="ECO:0000313" key="3">
    <source>
        <dbReference type="Proteomes" id="UP000306888"/>
    </source>
</evidence>
<dbReference type="GO" id="GO:0016787">
    <property type="term" value="F:hydrolase activity"/>
    <property type="evidence" value="ECO:0007669"/>
    <property type="project" value="UniProtKB-KW"/>
</dbReference>
<comment type="caution">
    <text evidence="2">The sequence shown here is derived from an EMBL/GenBank/DDBJ whole genome shotgun (WGS) entry which is preliminary data.</text>
</comment>